<keyword evidence="1" id="KW-0732">Signal</keyword>
<protein>
    <recommendedName>
        <fullName evidence="4">Fungal calcium binding protein domain-containing protein</fullName>
    </recommendedName>
</protein>
<sequence>MKFTAIFATLAFAMTSASAIALDGKRSVESSMHARLVSALADAAAVRCAAVTRAPASSTTEPASLGSEYVNFVCDNLTNAFRSIRIPVDVHCKTYVV</sequence>
<dbReference type="AlphaFoldDB" id="A0A0D7BDU9"/>
<keyword evidence="3" id="KW-1185">Reference proteome</keyword>
<evidence type="ECO:0008006" key="4">
    <source>
        <dbReference type="Google" id="ProtNLM"/>
    </source>
</evidence>
<gene>
    <name evidence="2" type="ORF">CYLTODRAFT_443195</name>
</gene>
<feature type="non-terminal residue" evidence="2">
    <location>
        <position position="97"/>
    </location>
</feature>
<feature type="signal peptide" evidence="1">
    <location>
        <begin position="1"/>
        <end position="19"/>
    </location>
</feature>
<accession>A0A0D7BDU9</accession>
<reference evidence="2 3" key="1">
    <citation type="journal article" date="2015" name="Fungal Genet. Biol.">
        <title>Evolution of novel wood decay mechanisms in Agaricales revealed by the genome sequences of Fistulina hepatica and Cylindrobasidium torrendii.</title>
        <authorList>
            <person name="Floudas D."/>
            <person name="Held B.W."/>
            <person name="Riley R."/>
            <person name="Nagy L.G."/>
            <person name="Koehler G."/>
            <person name="Ransdell A.S."/>
            <person name="Younus H."/>
            <person name="Chow J."/>
            <person name="Chiniquy J."/>
            <person name="Lipzen A."/>
            <person name="Tritt A."/>
            <person name="Sun H."/>
            <person name="Haridas S."/>
            <person name="LaButti K."/>
            <person name="Ohm R.A."/>
            <person name="Kues U."/>
            <person name="Blanchette R.A."/>
            <person name="Grigoriev I.V."/>
            <person name="Minto R.E."/>
            <person name="Hibbett D.S."/>
        </authorList>
    </citation>
    <scope>NUCLEOTIDE SEQUENCE [LARGE SCALE GENOMIC DNA]</scope>
    <source>
        <strain evidence="2 3">FP15055 ss-10</strain>
    </source>
</reference>
<feature type="chain" id="PRO_5002316899" description="Fungal calcium binding protein domain-containing protein" evidence="1">
    <location>
        <begin position="20"/>
        <end position="97"/>
    </location>
</feature>
<evidence type="ECO:0000313" key="2">
    <source>
        <dbReference type="EMBL" id="KIY68668.1"/>
    </source>
</evidence>
<organism evidence="2 3">
    <name type="scientific">Cylindrobasidium torrendii FP15055 ss-10</name>
    <dbReference type="NCBI Taxonomy" id="1314674"/>
    <lineage>
        <taxon>Eukaryota</taxon>
        <taxon>Fungi</taxon>
        <taxon>Dikarya</taxon>
        <taxon>Basidiomycota</taxon>
        <taxon>Agaricomycotina</taxon>
        <taxon>Agaricomycetes</taxon>
        <taxon>Agaricomycetidae</taxon>
        <taxon>Agaricales</taxon>
        <taxon>Marasmiineae</taxon>
        <taxon>Physalacriaceae</taxon>
        <taxon>Cylindrobasidium</taxon>
    </lineage>
</organism>
<evidence type="ECO:0000313" key="3">
    <source>
        <dbReference type="Proteomes" id="UP000054007"/>
    </source>
</evidence>
<dbReference type="EMBL" id="KN880498">
    <property type="protein sequence ID" value="KIY68668.1"/>
    <property type="molecule type" value="Genomic_DNA"/>
</dbReference>
<dbReference type="Proteomes" id="UP000054007">
    <property type="component" value="Unassembled WGS sequence"/>
</dbReference>
<proteinExistence type="predicted"/>
<name>A0A0D7BDU9_9AGAR</name>
<evidence type="ECO:0000256" key="1">
    <source>
        <dbReference type="SAM" id="SignalP"/>
    </source>
</evidence>